<protein>
    <recommendedName>
        <fullName evidence="6">O-antigen ligase-related domain-containing protein</fullName>
    </recommendedName>
</protein>
<dbReference type="PANTHER" id="PTHR37422">
    <property type="entry name" value="TEICHURONIC ACID BIOSYNTHESIS PROTEIN TUAE"/>
    <property type="match status" value="1"/>
</dbReference>
<evidence type="ECO:0000256" key="2">
    <source>
        <dbReference type="ARBA" id="ARBA00022692"/>
    </source>
</evidence>
<keyword evidence="4 5" id="KW-0472">Membrane</keyword>
<feature type="transmembrane region" description="Helical" evidence="5">
    <location>
        <begin position="163"/>
        <end position="182"/>
    </location>
</feature>
<dbReference type="Proteomes" id="UP000050430">
    <property type="component" value="Unassembled WGS sequence"/>
</dbReference>
<feature type="transmembrane region" description="Helical" evidence="5">
    <location>
        <begin position="105"/>
        <end position="124"/>
    </location>
</feature>
<keyword evidence="8" id="KW-1185">Reference proteome</keyword>
<dbReference type="PANTHER" id="PTHR37422:SF13">
    <property type="entry name" value="LIPOPOLYSACCHARIDE BIOSYNTHESIS PROTEIN PA4999-RELATED"/>
    <property type="match status" value="1"/>
</dbReference>
<dbReference type="InterPro" id="IPR051533">
    <property type="entry name" value="WaaL-like"/>
</dbReference>
<evidence type="ECO:0000259" key="6">
    <source>
        <dbReference type="Pfam" id="PF04932"/>
    </source>
</evidence>
<dbReference type="EMBL" id="LGCK01000011">
    <property type="protein sequence ID" value="KPL71299.1"/>
    <property type="molecule type" value="Genomic_DNA"/>
</dbReference>
<dbReference type="AlphaFoldDB" id="A0A0P6XPU4"/>
<sequence>MNLKNKNRINNSIFICAVFFMAFGSAFQGGFSFIGFLGLFLGAIASFKNPLFGIIVILCNYYWPIIQFGSKYSSYPIAIILVIFTMLSVLINYKKTALFYKKNNIIYFFLVLICIYALCSLFYTPNITNGIRYFNWAFRGFSIFLLVIIVINEATKLSDFLKIYSIIGFLTFVICLIQYYTGLSHNWILIKHNSGLLDMYERLVFWGTEPNYLSLLYLPPLISTTICKKQSREFWEKTFWSIVQIGICIGILGTYSRAGMICLIFILICSCFIDKKNIIISFLFLLIIPIYIYFYQHALLIRFESIYKSVTEEGLEGRTYFWMKAIDIFMSNPKNIFVGIGLGGYVTRVGDAVHNTLLAILVDLGLVGLFIYYSPIILIISMSISRMIKNGKNITRSFFLLGFFASFLGILSISDIGSIPVFISLAILFCYESIYPESLSMDLLKMRNNNSGLITN</sequence>
<dbReference type="Pfam" id="PF04932">
    <property type="entry name" value="Wzy_C"/>
    <property type="match status" value="1"/>
</dbReference>
<feature type="transmembrane region" description="Helical" evidence="5">
    <location>
        <begin position="40"/>
        <end position="63"/>
    </location>
</feature>
<organism evidence="7 8">
    <name type="scientific">Leptolinea tardivitalis</name>
    <dbReference type="NCBI Taxonomy" id="229920"/>
    <lineage>
        <taxon>Bacteria</taxon>
        <taxon>Bacillati</taxon>
        <taxon>Chloroflexota</taxon>
        <taxon>Anaerolineae</taxon>
        <taxon>Anaerolineales</taxon>
        <taxon>Anaerolineaceae</taxon>
        <taxon>Leptolinea</taxon>
    </lineage>
</organism>
<feature type="transmembrane region" description="Helical" evidence="5">
    <location>
        <begin position="242"/>
        <end position="266"/>
    </location>
</feature>
<reference evidence="7 8" key="1">
    <citation type="submission" date="2015-07" db="EMBL/GenBank/DDBJ databases">
        <title>Genome sequence of Leptolinea tardivitalis DSM 16556.</title>
        <authorList>
            <person name="Hemp J."/>
            <person name="Ward L.M."/>
            <person name="Pace L.A."/>
            <person name="Fischer W.W."/>
        </authorList>
    </citation>
    <scope>NUCLEOTIDE SEQUENCE [LARGE SCALE GENOMIC DNA]</scope>
    <source>
        <strain evidence="7 8">YMTK-2</strain>
    </source>
</reference>
<feature type="transmembrane region" description="Helical" evidence="5">
    <location>
        <begin position="12"/>
        <end position="34"/>
    </location>
</feature>
<evidence type="ECO:0000256" key="5">
    <source>
        <dbReference type="SAM" id="Phobius"/>
    </source>
</evidence>
<gene>
    <name evidence="7" type="ORF">ADM99_11390</name>
</gene>
<dbReference type="InterPro" id="IPR007016">
    <property type="entry name" value="O-antigen_ligase-rel_domated"/>
</dbReference>
<feature type="transmembrane region" description="Helical" evidence="5">
    <location>
        <begin position="133"/>
        <end position="151"/>
    </location>
</feature>
<evidence type="ECO:0000256" key="3">
    <source>
        <dbReference type="ARBA" id="ARBA00022989"/>
    </source>
</evidence>
<evidence type="ECO:0000313" key="7">
    <source>
        <dbReference type="EMBL" id="KPL71299.1"/>
    </source>
</evidence>
<proteinExistence type="predicted"/>
<name>A0A0P6XPU4_9CHLR</name>
<feature type="transmembrane region" description="Helical" evidence="5">
    <location>
        <begin position="357"/>
        <end position="382"/>
    </location>
</feature>
<feature type="domain" description="O-antigen ligase-related" evidence="6">
    <location>
        <begin position="247"/>
        <end position="372"/>
    </location>
</feature>
<dbReference type="GO" id="GO:0016020">
    <property type="term" value="C:membrane"/>
    <property type="evidence" value="ECO:0007669"/>
    <property type="project" value="UniProtKB-SubCell"/>
</dbReference>
<comment type="caution">
    <text evidence="7">The sequence shown here is derived from an EMBL/GenBank/DDBJ whole genome shotgun (WGS) entry which is preliminary data.</text>
</comment>
<comment type="subcellular location">
    <subcellularLocation>
        <location evidence="1">Membrane</location>
        <topology evidence="1">Multi-pass membrane protein</topology>
    </subcellularLocation>
</comment>
<feature type="transmembrane region" description="Helical" evidence="5">
    <location>
        <begin position="75"/>
        <end position="93"/>
    </location>
</feature>
<keyword evidence="2 5" id="KW-0812">Transmembrane</keyword>
<accession>A0A0P6XPU4</accession>
<feature type="transmembrane region" description="Helical" evidence="5">
    <location>
        <begin position="278"/>
        <end position="295"/>
    </location>
</feature>
<evidence type="ECO:0000256" key="4">
    <source>
        <dbReference type="ARBA" id="ARBA00023136"/>
    </source>
</evidence>
<dbReference type="STRING" id="229920.ADM99_11390"/>
<feature type="transmembrane region" description="Helical" evidence="5">
    <location>
        <begin position="394"/>
        <end position="413"/>
    </location>
</feature>
<evidence type="ECO:0000313" key="8">
    <source>
        <dbReference type="Proteomes" id="UP000050430"/>
    </source>
</evidence>
<evidence type="ECO:0000256" key="1">
    <source>
        <dbReference type="ARBA" id="ARBA00004141"/>
    </source>
</evidence>
<keyword evidence="3 5" id="KW-1133">Transmembrane helix</keyword>